<dbReference type="EC" id="2.1.1.14" evidence="2"/>
<dbReference type="CDD" id="cd03311">
    <property type="entry name" value="CIMS_C_terminal_like"/>
    <property type="match status" value="1"/>
</dbReference>
<organism evidence="2 3">
    <name type="scientific">Aquibium pacificus</name>
    <dbReference type="NCBI Taxonomy" id="3153579"/>
    <lineage>
        <taxon>Bacteria</taxon>
        <taxon>Pseudomonadati</taxon>
        <taxon>Pseudomonadota</taxon>
        <taxon>Alphaproteobacteria</taxon>
        <taxon>Hyphomicrobiales</taxon>
        <taxon>Phyllobacteriaceae</taxon>
        <taxon>Aquibium</taxon>
    </lineage>
</organism>
<dbReference type="PANTHER" id="PTHR43844:SF1">
    <property type="entry name" value="METHIONINE SYNTHASE"/>
    <property type="match status" value="1"/>
</dbReference>
<keyword evidence="2" id="KW-0808">Transferase</keyword>
<protein>
    <submittedName>
        <fullName evidence="2">5-methyltetrahydropteroyltriglutamate--homocysteine S-methyltransferase</fullName>
        <ecNumber evidence="2">2.1.1.14</ecNumber>
    </submittedName>
</protein>
<dbReference type="Gene3D" id="3.20.20.210">
    <property type="match status" value="1"/>
</dbReference>
<dbReference type="RefSeq" id="WP_367953544.1">
    <property type="nucleotide sequence ID" value="NZ_JBDPGJ010000002.1"/>
</dbReference>
<keyword evidence="2" id="KW-0489">Methyltransferase</keyword>
<evidence type="ECO:0000313" key="3">
    <source>
        <dbReference type="Proteomes" id="UP001556692"/>
    </source>
</evidence>
<comment type="caution">
    <text evidence="2">The sequence shown here is derived from an EMBL/GenBank/DDBJ whole genome shotgun (WGS) entry which is preliminary data.</text>
</comment>
<dbReference type="Pfam" id="PF01717">
    <property type="entry name" value="Meth_synt_2"/>
    <property type="match status" value="1"/>
</dbReference>
<evidence type="ECO:0000313" key="2">
    <source>
        <dbReference type="EMBL" id="MEX0405658.1"/>
    </source>
</evidence>
<gene>
    <name evidence="2" type="ORF">ABGN05_08300</name>
</gene>
<dbReference type="GO" id="GO:0032259">
    <property type="term" value="P:methylation"/>
    <property type="evidence" value="ECO:0007669"/>
    <property type="project" value="UniProtKB-KW"/>
</dbReference>
<proteinExistence type="predicted"/>
<sequence length="377" mass="42406">MPSTSVSKPPYRADHVGSLLRPQSVKDARKKFYEDHSIDAAGLKSIEDEAIRDAIKLQEDVGLLAVTDGEIRRSFWHYDFMGGLTGLDLEEREEGVQFHGVKLRPVYPTITGKLDFPDDHPMIEHFKFVAANTNVTPKISIPGPSCCHFRTAKADIHPKEYQEDVEVLFADLAKTYAKAVKVFYDAGCRYLQMDDIFFAYLCDPKHREAKKTEGLDPDWLIDRYAFMMHEAIKDRPDDMVIGMHMCRGNFVSTYAAEGAYDPAADAIFNKTGVDIYFMEYDSERAGGLEPLRLLPKGNKRVLPGFITTKTGELEDIEDLKRKFEAASQYADLDQLGIAPQCGFASTEEGNKVTADDQKRKLELVVKTAEAIWGGVDK</sequence>
<dbReference type="InterPro" id="IPR038071">
    <property type="entry name" value="UROD/MetE-like_sf"/>
</dbReference>
<dbReference type="EMBL" id="JBDPGJ010000002">
    <property type="protein sequence ID" value="MEX0405658.1"/>
    <property type="molecule type" value="Genomic_DNA"/>
</dbReference>
<keyword evidence="3" id="KW-1185">Reference proteome</keyword>
<dbReference type="GO" id="GO:0003871">
    <property type="term" value="F:5-methyltetrahydropteroyltriglutamate-homocysteine S-methyltransferase activity"/>
    <property type="evidence" value="ECO:0007669"/>
    <property type="project" value="UniProtKB-EC"/>
</dbReference>
<dbReference type="NCBIfam" id="NF005085">
    <property type="entry name" value="PRK06520.1"/>
    <property type="match status" value="1"/>
</dbReference>
<name>A0ABV3SFX1_9HYPH</name>
<dbReference type="SUPFAM" id="SSF51726">
    <property type="entry name" value="UROD/MetE-like"/>
    <property type="match status" value="1"/>
</dbReference>
<reference evidence="2 3" key="1">
    <citation type="submission" date="2024-05" db="EMBL/GenBank/DDBJ databases">
        <authorList>
            <person name="Jiang F."/>
        </authorList>
    </citation>
    <scope>NUCLEOTIDE SEQUENCE [LARGE SCALE GENOMIC DNA]</scope>
    <source>
        <strain evidence="2 3">LZ166</strain>
    </source>
</reference>
<accession>A0ABV3SFX1</accession>
<evidence type="ECO:0000259" key="1">
    <source>
        <dbReference type="Pfam" id="PF01717"/>
    </source>
</evidence>
<dbReference type="PANTHER" id="PTHR43844">
    <property type="entry name" value="METHIONINE SYNTHASE"/>
    <property type="match status" value="1"/>
</dbReference>
<feature type="domain" description="Cobalamin-independent methionine synthase MetE C-terminal/archaeal" evidence="1">
    <location>
        <begin position="16"/>
        <end position="348"/>
    </location>
</feature>
<dbReference type="InterPro" id="IPR002629">
    <property type="entry name" value="Met_Synth_C/arc"/>
</dbReference>
<dbReference type="Proteomes" id="UP001556692">
    <property type="component" value="Unassembled WGS sequence"/>
</dbReference>